<accession>A0A5C3KP57</accession>
<evidence type="ECO:0000256" key="1">
    <source>
        <dbReference type="SAM" id="Phobius"/>
    </source>
</evidence>
<protein>
    <submittedName>
        <fullName evidence="2">Uncharacterized protein</fullName>
    </submittedName>
</protein>
<dbReference type="Proteomes" id="UP000307440">
    <property type="component" value="Unassembled WGS sequence"/>
</dbReference>
<keyword evidence="1" id="KW-0812">Transmembrane</keyword>
<reference evidence="2 3" key="1">
    <citation type="journal article" date="2019" name="Nat. Ecol. Evol.">
        <title>Megaphylogeny resolves global patterns of mushroom evolution.</title>
        <authorList>
            <person name="Varga T."/>
            <person name="Krizsan K."/>
            <person name="Foldi C."/>
            <person name="Dima B."/>
            <person name="Sanchez-Garcia M."/>
            <person name="Sanchez-Ramirez S."/>
            <person name="Szollosi G.J."/>
            <person name="Szarkandi J.G."/>
            <person name="Papp V."/>
            <person name="Albert L."/>
            <person name="Andreopoulos W."/>
            <person name="Angelini C."/>
            <person name="Antonin V."/>
            <person name="Barry K.W."/>
            <person name="Bougher N.L."/>
            <person name="Buchanan P."/>
            <person name="Buyck B."/>
            <person name="Bense V."/>
            <person name="Catcheside P."/>
            <person name="Chovatia M."/>
            <person name="Cooper J."/>
            <person name="Damon W."/>
            <person name="Desjardin D."/>
            <person name="Finy P."/>
            <person name="Geml J."/>
            <person name="Haridas S."/>
            <person name="Hughes K."/>
            <person name="Justo A."/>
            <person name="Karasinski D."/>
            <person name="Kautmanova I."/>
            <person name="Kiss B."/>
            <person name="Kocsube S."/>
            <person name="Kotiranta H."/>
            <person name="LaButti K.M."/>
            <person name="Lechner B.E."/>
            <person name="Liimatainen K."/>
            <person name="Lipzen A."/>
            <person name="Lukacs Z."/>
            <person name="Mihaltcheva S."/>
            <person name="Morgado L.N."/>
            <person name="Niskanen T."/>
            <person name="Noordeloos M.E."/>
            <person name="Ohm R.A."/>
            <person name="Ortiz-Santana B."/>
            <person name="Ovrebo C."/>
            <person name="Racz N."/>
            <person name="Riley R."/>
            <person name="Savchenko A."/>
            <person name="Shiryaev A."/>
            <person name="Soop K."/>
            <person name="Spirin V."/>
            <person name="Szebenyi C."/>
            <person name="Tomsovsky M."/>
            <person name="Tulloss R.E."/>
            <person name="Uehling J."/>
            <person name="Grigoriev I.V."/>
            <person name="Vagvolgyi C."/>
            <person name="Papp T."/>
            <person name="Martin F.M."/>
            <person name="Miettinen O."/>
            <person name="Hibbett D.S."/>
            <person name="Nagy L.G."/>
        </authorList>
    </citation>
    <scope>NUCLEOTIDE SEQUENCE [LARGE SCALE GENOMIC DNA]</scope>
    <source>
        <strain evidence="2 3">CBS 121175</strain>
    </source>
</reference>
<gene>
    <name evidence="2" type="ORF">FA15DRAFT_657648</name>
</gene>
<feature type="transmembrane region" description="Helical" evidence="1">
    <location>
        <begin position="119"/>
        <end position="143"/>
    </location>
</feature>
<feature type="transmembrane region" description="Helical" evidence="1">
    <location>
        <begin position="77"/>
        <end position="99"/>
    </location>
</feature>
<sequence length="168" mass="18187">MGESARIGSILNYYYFSITLTLITLGFSLGIAFGALTLWTAEALVVLTLIQAIVVVVKTKRQRKKPVDPDMPTPGAVPGLITIFLIALLWLIPLAFNALWIAGGSIAIRDGVRNTESKILLGLLGAEEASIVLQILTLLTIFFKGIAERREAQRAKVNATREVNAPKA</sequence>
<dbReference type="EMBL" id="ML210244">
    <property type="protein sequence ID" value="TFK22309.1"/>
    <property type="molecule type" value="Genomic_DNA"/>
</dbReference>
<keyword evidence="3" id="KW-1185">Reference proteome</keyword>
<keyword evidence="1" id="KW-1133">Transmembrane helix</keyword>
<organism evidence="2 3">
    <name type="scientific">Coprinopsis marcescibilis</name>
    <name type="common">Agaric fungus</name>
    <name type="synonym">Psathyrella marcescibilis</name>
    <dbReference type="NCBI Taxonomy" id="230819"/>
    <lineage>
        <taxon>Eukaryota</taxon>
        <taxon>Fungi</taxon>
        <taxon>Dikarya</taxon>
        <taxon>Basidiomycota</taxon>
        <taxon>Agaricomycotina</taxon>
        <taxon>Agaricomycetes</taxon>
        <taxon>Agaricomycetidae</taxon>
        <taxon>Agaricales</taxon>
        <taxon>Agaricineae</taxon>
        <taxon>Psathyrellaceae</taxon>
        <taxon>Coprinopsis</taxon>
    </lineage>
</organism>
<evidence type="ECO:0000313" key="3">
    <source>
        <dbReference type="Proteomes" id="UP000307440"/>
    </source>
</evidence>
<name>A0A5C3KP57_COPMA</name>
<keyword evidence="1" id="KW-0472">Membrane</keyword>
<feature type="transmembrane region" description="Helical" evidence="1">
    <location>
        <begin position="39"/>
        <end position="57"/>
    </location>
</feature>
<proteinExistence type="predicted"/>
<feature type="transmembrane region" description="Helical" evidence="1">
    <location>
        <begin position="12"/>
        <end position="33"/>
    </location>
</feature>
<evidence type="ECO:0000313" key="2">
    <source>
        <dbReference type="EMBL" id="TFK22309.1"/>
    </source>
</evidence>
<dbReference type="AlphaFoldDB" id="A0A5C3KP57"/>